<reference evidence="8" key="2">
    <citation type="submission" date="2025-09" db="UniProtKB">
        <authorList>
            <consortium name="Ensembl"/>
        </authorList>
    </citation>
    <scope>IDENTIFICATION</scope>
</reference>
<feature type="domain" description="MHC class II alpha chain N-terminal" evidence="7">
    <location>
        <begin position="21"/>
        <end position="86"/>
    </location>
</feature>
<dbReference type="InterPro" id="IPR013783">
    <property type="entry name" value="Ig-like_fold"/>
</dbReference>
<evidence type="ECO:0000256" key="5">
    <source>
        <dbReference type="ARBA" id="ARBA00023180"/>
    </source>
</evidence>
<organism evidence="8 9">
    <name type="scientific">Mus spicilegus</name>
    <name type="common">Mound-building mouse</name>
    <dbReference type="NCBI Taxonomy" id="10103"/>
    <lineage>
        <taxon>Eukaryota</taxon>
        <taxon>Metazoa</taxon>
        <taxon>Chordata</taxon>
        <taxon>Craniata</taxon>
        <taxon>Vertebrata</taxon>
        <taxon>Euteleostomi</taxon>
        <taxon>Mammalia</taxon>
        <taxon>Eutheria</taxon>
        <taxon>Euarchontoglires</taxon>
        <taxon>Glires</taxon>
        <taxon>Rodentia</taxon>
        <taxon>Myomorpha</taxon>
        <taxon>Muroidea</taxon>
        <taxon>Muridae</taxon>
        <taxon>Murinae</taxon>
        <taxon>Mus</taxon>
        <taxon>Mus</taxon>
    </lineage>
</organism>
<feature type="transmembrane region" description="Helical" evidence="6">
    <location>
        <begin position="212"/>
        <end position="232"/>
    </location>
</feature>
<proteinExistence type="predicted"/>
<keyword evidence="3 6" id="KW-1133">Transmembrane helix</keyword>
<name>A0A8C6MU41_MUSSI</name>
<dbReference type="Pfam" id="PF07654">
    <property type="entry name" value="C1-set"/>
    <property type="match status" value="1"/>
</dbReference>
<keyword evidence="6" id="KW-0472">Membrane</keyword>
<reference evidence="8" key="1">
    <citation type="submission" date="2025-08" db="UniProtKB">
        <authorList>
            <consortium name="Ensembl"/>
        </authorList>
    </citation>
    <scope>IDENTIFICATION</scope>
</reference>
<keyword evidence="2 6" id="KW-0812">Transmembrane</keyword>
<dbReference type="PANTHER" id="PTHR19944:SF64">
    <property type="entry name" value="HLA CLASS II HISTOCOMPATIBILITY ANTIGEN, DP ALPHA 1 CHAIN"/>
    <property type="match status" value="1"/>
</dbReference>
<dbReference type="PANTHER" id="PTHR19944">
    <property type="entry name" value="MHC CLASS II-RELATED"/>
    <property type="match status" value="1"/>
</dbReference>
<dbReference type="GO" id="GO:0042613">
    <property type="term" value="C:MHC class II protein complex"/>
    <property type="evidence" value="ECO:0007669"/>
    <property type="project" value="InterPro"/>
</dbReference>
<comment type="subcellular location">
    <subcellularLocation>
        <location evidence="1">Membrane</location>
        <topology evidence="1">Single-pass type I membrane protein</topology>
    </subcellularLocation>
</comment>
<accession>A0A8C6MU41</accession>
<dbReference type="InterPro" id="IPR001003">
    <property type="entry name" value="MHC_II_a_N"/>
</dbReference>
<dbReference type="Pfam" id="PF00993">
    <property type="entry name" value="MHC_II_alpha"/>
    <property type="match status" value="1"/>
</dbReference>
<dbReference type="InterPro" id="IPR003597">
    <property type="entry name" value="Ig_C1-set"/>
</dbReference>
<dbReference type="Gene3D" id="2.60.40.10">
    <property type="entry name" value="Immunoglobulins"/>
    <property type="match status" value="1"/>
</dbReference>
<evidence type="ECO:0000256" key="3">
    <source>
        <dbReference type="ARBA" id="ARBA00022989"/>
    </source>
</evidence>
<evidence type="ECO:0000256" key="6">
    <source>
        <dbReference type="SAM" id="Phobius"/>
    </source>
</evidence>
<dbReference type="InterPro" id="IPR014745">
    <property type="entry name" value="MHC_II_a/b_N"/>
</dbReference>
<dbReference type="AlphaFoldDB" id="A0A8C6MU41"/>
<evidence type="ECO:0000256" key="2">
    <source>
        <dbReference type="ARBA" id="ARBA00022692"/>
    </source>
</evidence>
<evidence type="ECO:0000313" key="8">
    <source>
        <dbReference type="Ensembl" id="ENSMSIP00000013056.1"/>
    </source>
</evidence>
<evidence type="ECO:0000256" key="1">
    <source>
        <dbReference type="ARBA" id="ARBA00004479"/>
    </source>
</evidence>
<dbReference type="Gene3D" id="3.10.320.10">
    <property type="entry name" value="Class II Histocompatibility Antigen, M Beta Chain, Chain B, domain 1"/>
    <property type="match status" value="1"/>
</dbReference>
<dbReference type="InterPro" id="IPR011162">
    <property type="entry name" value="MHC_I/II-like_Ag-recog"/>
</dbReference>
<dbReference type="SMART" id="SM00920">
    <property type="entry name" value="MHC_II_alpha"/>
    <property type="match status" value="1"/>
</dbReference>
<dbReference type="InterPro" id="IPR050160">
    <property type="entry name" value="MHC/Immunoglobulin"/>
</dbReference>
<dbReference type="Proteomes" id="UP000694415">
    <property type="component" value="Unplaced"/>
</dbReference>
<evidence type="ECO:0000259" key="7">
    <source>
        <dbReference type="SMART" id="SM00920"/>
    </source>
</evidence>
<dbReference type="Ensembl" id="ENSMSIT00000016551.1">
    <property type="protein sequence ID" value="ENSMSIP00000013056.1"/>
    <property type="gene ID" value="ENSMSIG00000011214.1"/>
</dbReference>
<keyword evidence="9" id="KW-1185">Reference proteome</keyword>
<dbReference type="SUPFAM" id="SSF48726">
    <property type="entry name" value="Immunoglobulin"/>
    <property type="match status" value="1"/>
</dbReference>
<evidence type="ECO:0000313" key="9">
    <source>
        <dbReference type="Proteomes" id="UP000694415"/>
    </source>
</evidence>
<dbReference type="GO" id="GO:0006955">
    <property type="term" value="P:immune response"/>
    <property type="evidence" value="ECO:0007669"/>
    <property type="project" value="InterPro"/>
</dbReference>
<dbReference type="SUPFAM" id="SSF54452">
    <property type="entry name" value="MHC antigen-recognition domain"/>
    <property type="match status" value="1"/>
</dbReference>
<keyword evidence="4" id="KW-1015">Disulfide bond</keyword>
<keyword evidence="5" id="KW-0325">Glycoprotein</keyword>
<dbReference type="InterPro" id="IPR036179">
    <property type="entry name" value="Ig-like_dom_sf"/>
</dbReference>
<dbReference type="GO" id="GO:0019882">
    <property type="term" value="P:antigen processing and presentation"/>
    <property type="evidence" value="ECO:0007669"/>
    <property type="project" value="InterPro"/>
</dbReference>
<dbReference type="GeneTree" id="ENSGT00940000162498"/>
<protein>
    <recommendedName>
        <fullName evidence="7">MHC class II alpha chain N-terminal domain-containing protein</fullName>
    </recommendedName>
</protein>
<sequence length="247" mass="26570">TILIKALVLSDLDCVNLMAEHIAMYDIFVQTQHPSGECMYASDGDEQFDVDLDGEETVWDLPGVHRRSLQALSGLRGVKNSEPETENTQCGISVTYSELIGFCLFPESPKVTVFPKNPVELGQPNVLICVRHHALLPVLNVTWLCNQQLVPEGTSETVFCPAQNSDFTSSTTLPSYPRRVLVTGVSSTPFPRTLAPGPGTPVSETMETSVCALGLVVGLMGMGIVVGSALILRAPHGSHNPGTQEPL</sequence>
<evidence type="ECO:0000256" key="4">
    <source>
        <dbReference type="ARBA" id="ARBA00023157"/>
    </source>
</evidence>